<organism evidence="1 2">
    <name type="scientific">Gilliamella intestini</name>
    <dbReference type="NCBI Taxonomy" id="1798183"/>
    <lineage>
        <taxon>Bacteria</taxon>
        <taxon>Pseudomonadati</taxon>
        <taxon>Pseudomonadota</taxon>
        <taxon>Gammaproteobacteria</taxon>
        <taxon>Orbales</taxon>
        <taxon>Orbaceae</taxon>
        <taxon>Gilliamella</taxon>
    </lineage>
</organism>
<gene>
    <name evidence="1" type="ORF">GA0061080_102711</name>
</gene>
<evidence type="ECO:0000313" key="1">
    <source>
        <dbReference type="EMBL" id="SCC12321.1"/>
    </source>
</evidence>
<name>A0A1C4BZM6_9GAMM</name>
<dbReference type="STRING" id="1798183.GA0061080_102711"/>
<dbReference type="Proteomes" id="UP000199698">
    <property type="component" value="Unassembled WGS sequence"/>
</dbReference>
<dbReference type="EMBL" id="FMBA01000027">
    <property type="protein sequence ID" value="SCC12321.1"/>
    <property type="molecule type" value="Genomic_DNA"/>
</dbReference>
<dbReference type="AlphaFoldDB" id="A0A1C4BZM6"/>
<protein>
    <submittedName>
        <fullName evidence="1">Uncharacterized protein</fullName>
    </submittedName>
</protein>
<accession>A0A1C4BZM6</accession>
<keyword evidence="2" id="KW-1185">Reference proteome</keyword>
<reference evidence="2" key="1">
    <citation type="submission" date="2016-08" db="EMBL/GenBank/DDBJ databases">
        <authorList>
            <person name="Varghese N."/>
            <person name="Submissions Spin"/>
        </authorList>
    </citation>
    <scope>NUCLEOTIDE SEQUENCE [LARGE SCALE GENOMIC DNA]</scope>
    <source>
        <strain evidence="2">R-53144</strain>
    </source>
</reference>
<evidence type="ECO:0000313" key="2">
    <source>
        <dbReference type="Proteomes" id="UP000199698"/>
    </source>
</evidence>
<dbReference type="RefSeq" id="WP_091123841.1">
    <property type="nucleotide sequence ID" value="NZ_FMBA01000027.1"/>
</dbReference>
<sequence length="150" mass="17815">MYQITRFATLDIDLFFNLDEYRIIEDFGYADISGIGKVCGYQILFFYISDNVEALSIDEVIDNTFLCDKANQILDFLGFDFKIGKPFELTNQFNHNYRFKDHIYEDHMRYYYVFDNILITLGINLEGILVSFEMVNNQCIINNRLEIFRS</sequence>
<dbReference type="OrthoDB" id="7065219at2"/>
<proteinExistence type="predicted"/>